<evidence type="ECO:0000256" key="2">
    <source>
        <dbReference type="ARBA" id="ARBA00010801"/>
    </source>
</evidence>
<keyword evidence="8" id="KW-1185">Reference proteome</keyword>
<dbReference type="Pfam" id="PF15458">
    <property type="entry name" value="NTR2"/>
    <property type="match status" value="1"/>
</dbReference>
<dbReference type="Pfam" id="PF07842">
    <property type="entry name" value="GCFC"/>
    <property type="match status" value="1"/>
</dbReference>
<organism evidence="7 8">
    <name type="scientific">Nezara viridula</name>
    <name type="common">Southern green stink bug</name>
    <name type="synonym">Cimex viridulus</name>
    <dbReference type="NCBI Taxonomy" id="85310"/>
    <lineage>
        <taxon>Eukaryota</taxon>
        <taxon>Metazoa</taxon>
        <taxon>Ecdysozoa</taxon>
        <taxon>Arthropoda</taxon>
        <taxon>Hexapoda</taxon>
        <taxon>Insecta</taxon>
        <taxon>Pterygota</taxon>
        <taxon>Neoptera</taxon>
        <taxon>Paraneoptera</taxon>
        <taxon>Hemiptera</taxon>
        <taxon>Heteroptera</taxon>
        <taxon>Panheteroptera</taxon>
        <taxon>Pentatomomorpha</taxon>
        <taxon>Pentatomoidea</taxon>
        <taxon>Pentatomidae</taxon>
        <taxon>Pentatominae</taxon>
        <taxon>Nezara</taxon>
    </lineage>
</organism>
<dbReference type="PANTHER" id="PTHR12214:SF0">
    <property type="entry name" value="LD29489P"/>
    <property type="match status" value="1"/>
</dbReference>
<dbReference type="Proteomes" id="UP001152798">
    <property type="component" value="Chromosome 5"/>
</dbReference>
<gene>
    <name evidence="7" type="ORF">NEZAVI_LOCUS10873</name>
</gene>
<evidence type="ECO:0000256" key="3">
    <source>
        <dbReference type="ARBA" id="ARBA00023242"/>
    </source>
</evidence>
<feature type="compositionally biased region" description="Polar residues" evidence="5">
    <location>
        <begin position="95"/>
        <end position="107"/>
    </location>
</feature>
<comment type="similarity">
    <text evidence="2">Belongs to the GCF family.</text>
</comment>
<keyword evidence="3" id="KW-0539">Nucleus</keyword>
<dbReference type="GO" id="GO:0071008">
    <property type="term" value="C:U2-type post-mRNA release spliceosomal complex"/>
    <property type="evidence" value="ECO:0007669"/>
    <property type="project" value="InterPro"/>
</dbReference>
<feature type="domain" description="GCF C-terminal" evidence="6">
    <location>
        <begin position="520"/>
        <end position="731"/>
    </location>
</feature>
<proteinExistence type="inferred from homology"/>
<evidence type="ECO:0000259" key="6">
    <source>
        <dbReference type="Pfam" id="PF07842"/>
    </source>
</evidence>
<evidence type="ECO:0000313" key="7">
    <source>
        <dbReference type="EMBL" id="CAH1401938.1"/>
    </source>
</evidence>
<dbReference type="GO" id="GO:0003677">
    <property type="term" value="F:DNA binding"/>
    <property type="evidence" value="ECO:0007669"/>
    <property type="project" value="InterPro"/>
</dbReference>
<dbReference type="InterPro" id="IPR022783">
    <property type="entry name" value="GCFC_dom"/>
</dbReference>
<dbReference type="PANTHER" id="PTHR12214">
    <property type="entry name" value="GC-RICH SEQUENCE DNA-BINDING FACTOR"/>
    <property type="match status" value="1"/>
</dbReference>
<dbReference type="GO" id="GO:0000390">
    <property type="term" value="P:spliceosomal complex disassembly"/>
    <property type="evidence" value="ECO:0007669"/>
    <property type="project" value="InterPro"/>
</dbReference>
<protein>
    <recommendedName>
        <fullName evidence="6">GCF C-terminal domain-containing protein</fullName>
    </recommendedName>
</protein>
<keyword evidence="4" id="KW-0175">Coiled coil</keyword>
<dbReference type="OrthoDB" id="429427at2759"/>
<feature type="compositionally biased region" description="Basic and acidic residues" evidence="5">
    <location>
        <begin position="197"/>
        <end position="208"/>
    </location>
</feature>
<sequence>MSLIKKPKRNFRSRGHENEDSENEQPELASSTSVDKPQKKTKKPVVHQPLLSFGEDLNEGDDGEVFKVKKSTQSKKIKKLLEKERKKKKERPDGNSLNNQDKPIQNQLDDDVIIKLKNTFPILNGREAEAAEADGISSEEEADSSAHHFIKQSDSVKLLLKRGAIPDAATIHAARKQRQHVREMGEVLPAPDETIRNENKSKSRLIREDDNDASDGEEERINMAIHTVAEDRLRRKAEFDAAQEIGSTESDKGEDDEWEAQQIRKGVTGAQIAAVQQENMYYQQYVGNGLPMNMVPACEIVDQIPQIEQPYMVFPPLPSTGAIDPQEVIKKLKDRLSDLNEVHRRHHLDCESAKNEIESLKLECIRIKEEGPRRAERFRFYQDLRGYVTDLVECLDEKIVIVGLLEQRVLSLFSRRVTEYVSRRRQDVMDQAQELAPTAQRIRIERDEAQVRRVAEREGRRIRRQRVRELKGITGHMEGMSSDEEMTEAEAVTIRSQKEVIEQDARHVFEDVLDDFATVRGILQQFESWRRQDLDAYVEAYVSICLPKLLGPILRLKLLFWNPISQGGSEFEKAPWFNSLLLYGLKDTETEEQLRKDPDAQLLPRVVEKIVLPKLTQLVSECWDPLSSSQTVSLVGLVTKLIQDYPTLTHKSKFLTNFFETVLEKLKESVENDVYIPIYPPQRLNEGKVMNFFMRQCTVAIKLLGNITRWQGVISDSLLSDIALNSLLNRYLLCAIRSCSMLQGANLCQMIGNVLPRIWLQVCVHPPQLTQFLDQSKQIAKMLDVDKPLERDALERMTGVLKAAASV</sequence>
<comment type="subcellular location">
    <subcellularLocation>
        <location evidence="1">Nucleus</location>
    </subcellularLocation>
</comment>
<dbReference type="AlphaFoldDB" id="A0A9P0HG94"/>
<name>A0A9P0HG94_NEZVI</name>
<feature type="region of interest" description="Disordered" evidence="5">
    <location>
        <begin position="197"/>
        <end position="216"/>
    </location>
</feature>
<feature type="region of interest" description="Disordered" evidence="5">
    <location>
        <begin position="1"/>
        <end position="107"/>
    </location>
</feature>
<evidence type="ECO:0000256" key="4">
    <source>
        <dbReference type="SAM" id="Coils"/>
    </source>
</evidence>
<evidence type="ECO:0000313" key="8">
    <source>
        <dbReference type="Proteomes" id="UP001152798"/>
    </source>
</evidence>
<evidence type="ECO:0000256" key="5">
    <source>
        <dbReference type="SAM" id="MobiDB-lite"/>
    </source>
</evidence>
<feature type="compositionally biased region" description="Basic residues" evidence="5">
    <location>
        <begin position="1"/>
        <end position="13"/>
    </location>
</feature>
<dbReference type="InterPro" id="IPR028211">
    <property type="entry name" value="Ntr2"/>
</dbReference>
<dbReference type="EMBL" id="OV725081">
    <property type="protein sequence ID" value="CAH1401938.1"/>
    <property type="molecule type" value="Genomic_DNA"/>
</dbReference>
<dbReference type="InterPro" id="IPR012890">
    <property type="entry name" value="GCFC2-like"/>
</dbReference>
<accession>A0A9P0HG94</accession>
<feature type="compositionally biased region" description="Basic residues" evidence="5">
    <location>
        <begin position="68"/>
        <end position="78"/>
    </location>
</feature>
<reference evidence="7" key="1">
    <citation type="submission" date="2022-01" db="EMBL/GenBank/DDBJ databases">
        <authorList>
            <person name="King R."/>
        </authorList>
    </citation>
    <scope>NUCLEOTIDE SEQUENCE</scope>
</reference>
<feature type="coiled-coil region" evidence="4">
    <location>
        <begin position="343"/>
        <end position="370"/>
    </location>
</feature>
<evidence type="ECO:0000256" key="1">
    <source>
        <dbReference type="ARBA" id="ARBA00004123"/>
    </source>
</evidence>